<evidence type="ECO:0000256" key="2">
    <source>
        <dbReference type="ARBA" id="ARBA00009614"/>
    </source>
</evidence>
<dbReference type="Pfam" id="PF00413">
    <property type="entry name" value="Peptidase_M10"/>
    <property type="match status" value="1"/>
</dbReference>
<evidence type="ECO:0000256" key="10">
    <source>
        <dbReference type="SAM" id="MobiDB-lite"/>
    </source>
</evidence>
<keyword evidence="3" id="KW-0645">Protease</keyword>
<evidence type="ECO:0000259" key="12">
    <source>
        <dbReference type="SMART" id="SM00235"/>
    </source>
</evidence>
<feature type="compositionally biased region" description="Polar residues" evidence="10">
    <location>
        <begin position="380"/>
        <end position="395"/>
    </location>
</feature>
<dbReference type="CDD" id="cd04278">
    <property type="entry name" value="ZnMc_MMP"/>
    <property type="match status" value="1"/>
</dbReference>
<dbReference type="InterPro" id="IPR036365">
    <property type="entry name" value="PGBD-like_sf"/>
</dbReference>
<feature type="region of interest" description="Disordered" evidence="10">
    <location>
        <begin position="379"/>
        <end position="399"/>
    </location>
</feature>
<evidence type="ECO:0000256" key="1">
    <source>
        <dbReference type="ARBA" id="ARBA00001947"/>
    </source>
</evidence>
<keyword evidence="9" id="KW-0865">Zymogen</keyword>
<evidence type="ECO:0000256" key="6">
    <source>
        <dbReference type="ARBA" id="ARBA00022801"/>
    </source>
</evidence>
<dbReference type="SUPFAM" id="SSF55486">
    <property type="entry name" value="Metalloproteases ('zincins'), catalytic domain"/>
    <property type="match status" value="1"/>
</dbReference>
<evidence type="ECO:0000256" key="3">
    <source>
        <dbReference type="ARBA" id="ARBA00022670"/>
    </source>
</evidence>
<evidence type="ECO:0000256" key="11">
    <source>
        <dbReference type="SAM" id="Phobius"/>
    </source>
</evidence>
<keyword evidence="11" id="KW-0472">Membrane</keyword>
<evidence type="ECO:0000256" key="5">
    <source>
        <dbReference type="ARBA" id="ARBA00022729"/>
    </source>
</evidence>
<dbReference type="InterPro" id="IPR006026">
    <property type="entry name" value="Peptidase_Metallo"/>
</dbReference>
<keyword evidence="13" id="KW-1185">Reference proteome</keyword>
<comment type="cofactor">
    <cofactor evidence="1">
        <name>Zn(2+)</name>
        <dbReference type="ChEBI" id="CHEBI:29105"/>
    </cofactor>
</comment>
<dbReference type="PROSITE" id="PS00546">
    <property type="entry name" value="CYSTEINE_SWITCH"/>
    <property type="match status" value="1"/>
</dbReference>
<dbReference type="InterPro" id="IPR033739">
    <property type="entry name" value="M10A_MMP"/>
</dbReference>
<dbReference type="InterPro" id="IPR024079">
    <property type="entry name" value="MetalloPept_cat_dom_sf"/>
</dbReference>
<dbReference type="SUPFAM" id="SSF47090">
    <property type="entry name" value="PGBD-like"/>
    <property type="match status" value="1"/>
</dbReference>
<dbReference type="Gene3D" id="3.40.390.10">
    <property type="entry name" value="Collagenase (Catalytic Domain)"/>
    <property type="match status" value="1"/>
</dbReference>
<keyword evidence="7" id="KW-0862">Zinc</keyword>
<evidence type="ECO:0000256" key="7">
    <source>
        <dbReference type="ARBA" id="ARBA00022833"/>
    </source>
</evidence>
<dbReference type="Proteomes" id="UP000694861">
    <property type="component" value="Unplaced"/>
</dbReference>
<evidence type="ECO:0000313" key="14">
    <source>
        <dbReference type="RefSeq" id="XP_008244963.1"/>
    </source>
</evidence>
<dbReference type="InterPro" id="IPR001818">
    <property type="entry name" value="Pept_M10_metallopeptidase"/>
</dbReference>
<feature type="transmembrane region" description="Helical" evidence="11">
    <location>
        <begin position="53"/>
        <end position="76"/>
    </location>
</feature>
<protein>
    <submittedName>
        <fullName evidence="14">Metalloendoproteinase 2-MMP</fullName>
    </submittedName>
</protein>
<dbReference type="InterPro" id="IPR021190">
    <property type="entry name" value="Pept_M10A"/>
</dbReference>
<evidence type="ECO:0000256" key="8">
    <source>
        <dbReference type="ARBA" id="ARBA00023049"/>
    </source>
</evidence>
<dbReference type="PANTHER" id="PTHR10201:SF272">
    <property type="entry name" value="METALLOENDOPROTEINASE 5-MMP"/>
    <property type="match status" value="1"/>
</dbReference>
<dbReference type="SMART" id="SM00235">
    <property type="entry name" value="ZnMc"/>
    <property type="match status" value="1"/>
</dbReference>
<dbReference type="GeneID" id="103343064"/>
<proteinExistence type="inferred from homology"/>
<organism evidence="13 14">
    <name type="scientific">Prunus mume</name>
    <name type="common">Japanese apricot</name>
    <name type="synonym">Armeniaca mume</name>
    <dbReference type="NCBI Taxonomy" id="102107"/>
    <lineage>
        <taxon>Eukaryota</taxon>
        <taxon>Viridiplantae</taxon>
        <taxon>Streptophyta</taxon>
        <taxon>Embryophyta</taxon>
        <taxon>Tracheophyta</taxon>
        <taxon>Spermatophyta</taxon>
        <taxon>Magnoliopsida</taxon>
        <taxon>eudicotyledons</taxon>
        <taxon>Gunneridae</taxon>
        <taxon>Pentapetalae</taxon>
        <taxon>rosids</taxon>
        <taxon>fabids</taxon>
        <taxon>Rosales</taxon>
        <taxon>Rosaceae</taxon>
        <taxon>Amygdaloideae</taxon>
        <taxon>Amygdaleae</taxon>
        <taxon>Prunus</taxon>
    </lineage>
</organism>
<dbReference type="InterPro" id="IPR002477">
    <property type="entry name" value="Peptidoglycan-bd-like"/>
</dbReference>
<reference evidence="13" key="1">
    <citation type="journal article" date="2012" name="Nat. Commun.">
        <title>The genome of Prunus mume.</title>
        <authorList>
            <person name="Zhang Q."/>
            <person name="Chen W."/>
            <person name="Sun L."/>
            <person name="Zhao F."/>
            <person name="Huang B."/>
            <person name="Yang W."/>
            <person name="Tao Y."/>
            <person name="Wang J."/>
            <person name="Yuan Z."/>
            <person name="Fan G."/>
            <person name="Xing Z."/>
            <person name="Han C."/>
            <person name="Pan H."/>
            <person name="Zhong X."/>
            <person name="Shi W."/>
            <person name="Liang X."/>
            <person name="Du D."/>
            <person name="Sun F."/>
            <person name="Xu Z."/>
            <person name="Hao R."/>
            <person name="Lv T."/>
            <person name="Lv Y."/>
            <person name="Zheng Z."/>
            <person name="Sun M."/>
            <person name="Luo L."/>
            <person name="Cai M."/>
            <person name="Gao Y."/>
            <person name="Wang J."/>
            <person name="Yin Y."/>
            <person name="Xu X."/>
            <person name="Cheng T."/>
            <person name="Wang J."/>
        </authorList>
    </citation>
    <scope>NUCLEOTIDE SEQUENCE [LARGE SCALE GENOMIC DNA]</scope>
</reference>
<dbReference type="RefSeq" id="XP_008244963.1">
    <property type="nucleotide sequence ID" value="XM_008246741.2"/>
</dbReference>
<accession>A0ABM0PV45</accession>
<evidence type="ECO:0000256" key="9">
    <source>
        <dbReference type="ARBA" id="ARBA00023145"/>
    </source>
</evidence>
<reference evidence="14" key="2">
    <citation type="submission" date="2025-08" db="UniProtKB">
        <authorList>
            <consortium name="RefSeq"/>
        </authorList>
    </citation>
    <scope>IDENTIFICATION</scope>
</reference>
<evidence type="ECO:0000256" key="4">
    <source>
        <dbReference type="ARBA" id="ARBA00022723"/>
    </source>
</evidence>
<dbReference type="PRINTS" id="PR00138">
    <property type="entry name" value="MATRIXIN"/>
</dbReference>
<keyword evidence="6" id="KW-0378">Hydrolase</keyword>
<evidence type="ECO:0000313" key="13">
    <source>
        <dbReference type="Proteomes" id="UP000694861"/>
    </source>
</evidence>
<keyword evidence="4" id="KW-0479">Metal-binding</keyword>
<dbReference type="Pfam" id="PF01471">
    <property type="entry name" value="PG_binding_1"/>
    <property type="match status" value="1"/>
</dbReference>
<dbReference type="PANTHER" id="PTHR10201">
    <property type="entry name" value="MATRIX METALLOPROTEINASE"/>
    <property type="match status" value="1"/>
</dbReference>
<sequence>MMHHALVFAGSNLSCLYLHLPSSNKTIQSPHSVSFQIPQQNTKLTKTTMRLPFHLFPVAIALCLSFSLIHTSARFFPNISSIPPSLVPNLTASVPAAWDAFQKFGNCHAGDKVEGLAKLKKYFNYFGYIPNLPSNFTDDFDDDLQSALKTYQKNFNLNVTGELDEPTIQHLVKPRCGNPDIVNGTTTMNSGKPSSSNTSNLHTVAHYSTFPGTPVWPLNRRDLTYAFLPENKLADDVKAVFLRAFERWSAATPLNFSETTSFYTADIKIGFFRGDHGDGEPFDGVLGTLAHAFSPPSGRFHLDLDENWVITGDISTSSVTSAVDLESVAVHEIGHLLGLGHSSVEEAIMFPTISSRTKKVELASDDVLGIQSLYGANPSYDGTTGSSTPSTQARETSAAGDHLTSAPRLWGLSALLAVGFLLLSF</sequence>
<gene>
    <name evidence="14" type="primary">LOC103343064</name>
</gene>
<comment type="similarity">
    <text evidence="2">Belongs to the peptidase M10A family. Matrix metalloproteinases (MMPs) subfamily.</text>
</comment>
<keyword evidence="5" id="KW-0732">Signal</keyword>
<keyword evidence="11" id="KW-0812">Transmembrane</keyword>
<feature type="domain" description="Peptidase metallopeptidase" evidence="12">
    <location>
        <begin position="212"/>
        <end position="376"/>
    </location>
</feature>
<dbReference type="InterPro" id="IPR021158">
    <property type="entry name" value="Pept_M10A_Zn_BS"/>
</dbReference>
<keyword evidence="11" id="KW-1133">Transmembrane helix</keyword>
<name>A0ABM0PV45_PRUMU</name>
<keyword evidence="8" id="KW-0482">Metalloprotease</keyword>